<feature type="domain" description="D-isomer specific 2-hydroxyacid dehydrogenase catalytic" evidence="5">
    <location>
        <begin position="6"/>
        <end position="332"/>
    </location>
</feature>
<dbReference type="Gene3D" id="3.40.50.720">
    <property type="entry name" value="NAD(P)-binding Rossmann-like Domain"/>
    <property type="match status" value="2"/>
</dbReference>
<evidence type="ECO:0000256" key="4">
    <source>
        <dbReference type="RuleBase" id="RU003719"/>
    </source>
</evidence>
<keyword evidence="2 4" id="KW-0560">Oxidoreductase</keyword>
<dbReference type="PROSITE" id="PS00671">
    <property type="entry name" value="D_2_HYDROXYACID_DH_3"/>
    <property type="match status" value="1"/>
</dbReference>
<dbReference type="EMBL" id="ACIZ01000098">
    <property type="protein sequence ID" value="EEN79499.1"/>
    <property type="molecule type" value="Genomic_DNA"/>
</dbReference>
<dbReference type="PROSITE" id="PS00670">
    <property type="entry name" value="D_2_HYDROXYACID_DH_2"/>
    <property type="match status" value="1"/>
</dbReference>
<proteinExistence type="inferred from homology"/>
<keyword evidence="3" id="KW-0520">NAD</keyword>
<dbReference type="SUPFAM" id="SSF52283">
    <property type="entry name" value="Formate/glycerate dehydrogenase catalytic domain-like"/>
    <property type="match status" value="1"/>
</dbReference>
<evidence type="ECO:0000256" key="1">
    <source>
        <dbReference type="ARBA" id="ARBA00005854"/>
    </source>
</evidence>
<dbReference type="Proteomes" id="UP000004525">
    <property type="component" value="Unassembled WGS sequence"/>
</dbReference>
<dbReference type="HOGENOM" id="CLU_019796_1_1_9"/>
<dbReference type="EC" id="1.1.1.290" evidence="7"/>
<evidence type="ECO:0000256" key="3">
    <source>
        <dbReference type="ARBA" id="ARBA00023027"/>
    </source>
</evidence>
<evidence type="ECO:0000313" key="8">
    <source>
        <dbReference type="Proteomes" id="UP000004525"/>
    </source>
</evidence>
<evidence type="ECO:0000313" key="7">
    <source>
        <dbReference type="EMBL" id="EEN79499.1"/>
    </source>
</evidence>
<dbReference type="GO" id="GO:0051287">
    <property type="term" value="F:NAD binding"/>
    <property type="evidence" value="ECO:0007669"/>
    <property type="project" value="InterPro"/>
</dbReference>
<protein>
    <submittedName>
        <fullName evidence="7">4-phosphoerythronate dehydrogenase</fullName>
        <ecNumber evidence="7">1.1.1.290</ecNumber>
    </submittedName>
</protein>
<dbReference type="GO" id="GO:0033711">
    <property type="term" value="F:4-phosphoerythronate dehydrogenase activity"/>
    <property type="evidence" value="ECO:0007669"/>
    <property type="project" value="UniProtKB-EC"/>
</dbReference>
<dbReference type="CDD" id="cd12186">
    <property type="entry name" value="LDH"/>
    <property type="match status" value="1"/>
</dbReference>
<dbReference type="Pfam" id="PF00389">
    <property type="entry name" value="2-Hacid_dh"/>
    <property type="match status" value="1"/>
</dbReference>
<accession>C2JZF1</accession>
<comment type="similarity">
    <text evidence="1 4">Belongs to the D-isomer specific 2-hydroxyacid dehydrogenase family.</text>
</comment>
<dbReference type="Pfam" id="PF02826">
    <property type="entry name" value="2-Hacid_dh_C"/>
    <property type="match status" value="1"/>
</dbReference>
<dbReference type="InterPro" id="IPR058205">
    <property type="entry name" value="D-LDH-like"/>
</dbReference>
<dbReference type="PANTHER" id="PTHR43026:SF1">
    <property type="entry name" value="2-HYDROXYACID DEHYDROGENASE HOMOLOG 1-RELATED"/>
    <property type="match status" value="1"/>
</dbReference>
<gene>
    <name evidence="7" type="primary">pdxB</name>
    <name evidence="7" type="ORF">HMPREF0539_2286</name>
</gene>
<evidence type="ECO:0000259" key="5">
    <source>
        <dbReference type="Pfam" id="PF00389"/>
    </source>
</evidence>
<dbReference type="GO" id="GO:0008720">
    <property type="term" value="F:D-lactate dehydrogenase (NAD+) activity"/>
    <property type="evidence" value="ECO:0007669"/>
    <property type="project" value="TreeGrafter"/>
</dbReference>
<dbReference type="PANTHER" id="PTHR43026">
    <property type="entry name" value="2-HYDROXYACID DEHYDROGENASE HOMOLOG 1-RELATED"/>
    <property type="match status" value="1"/>
</dbReference>
<dbReference type="AlphaFoldDB" id="C2JZF1"/>
<dbReference type="SUPFAM" id="SSF51735">
    <property type="entry name" value="NAD(P)-binding Rossmann-fold domains"/>
    <property type="match status" value="1"/>
</dbReference>
<dbReference type="InterPro" id="IPR006139">
    <property type="entry name" value="D-isomer_2_OHA_DH_cat_dom"/>
</dbReference>
<dbReference type="InterPro" id="IPR006140">
    <property type="entry name" value="D-isomer_DH_NAD-bd"/>
</dbReference>
<organism evidence="7 8">
    <name type="scientific">Lacticaseibacillus rhamnosus (strain LMS2-1)</name>
    <dbReference type="NCBI Taxonomy" id="525361"/>
    <lineage>
        <taxon>Bacteria</taxon>
        <taxon>Bacillati</taxon>
        <taxon>Bacillota</taxon>
        <taxon>Bacilli</taxon>
        <taxon>Lactobacillales</taxon>
        <taxon>Lactobacillaceae</taxon>
        <taxon>Lacticaseibacillus</taxon>
    </lineage>
</organism>
<sequence>MMMKKILMYSVRPDEQPAIDDWVAANDIQVDTNTVAFNADTVDLAKGYDGVVIQQHGAIPEPLVYQKLKSFGMKQLTLRITGYDIVNLDAAAANGLAVTNVPAYSPRSVAELVLAHAMRLIRHLGEATAREAKDDYSWGGLEAQEVHQLTIGIIGAGKIGSTVARIFRALGSTVIVADPVTRPELADTVRYVDLDTLLATADIVTVHTPLDDITTHMLDAAAFKKMKKTAYLINAARGPIVDTAALIEALQRGEIAGAALDTIEGEAGIFGVDRSQSGVDNTNLETLKALPNVEISPHIGFYTDAAVKNMIDISLDDVKTILAGGHSPHQVN</sequence>
<name>C2JZF1_LACRM</name>
<dbReference type="InterPro" id="IPR036291">
    <property type="entry name" value="NAD(P)-bd_dom_sf"/>
</dbReference>
<keyword evidence="8" id="KW-1185">Reference proteome</keyword>
<evidence type="ECO:0000259" key="6">
    <source>
        <dbReference type="Pfam" id="PF02826"/>
    </source>
</evidence>
<dbReference type="InterPro" id="IPR029753">
    <property type="entry name" value="D-isomer_DH_CS"/>
</dbReference>
<evidence type="ECO:0000256" key="2">
    <source>
        <dbReference type="ARBA" id="ARBA00023002"/>
    </source>
</evidence>
<comment type="caution">
    <text evidence="7">The sequence shown here is derived from an EMBL/GenBank/DDBJ whole genome shotgun (WGS) entry which is preliminary data.</text>
</comment>
<reference evidence="7" key="1">
    <citation type="submission" date="2009-01" db="EMBL/GenBank/DDBJ databases">
        <authorList>
            <person name="Qin X."/>
            <person name="Bachman B."/>
            <person name="Battles P."/>
            <person name="Bell A."/>
            <person name="Bess C."/>
            <person name="Bickham C."/>
            <person name="Chaboub L."/>
            <person name="Chen D."/>
            <person name="Coyle M."/>
            <person name="Deiros D.R."/>
            <person name="Dinh H."/>
            <person name="Forbes L."/>
            <person name="Fowler G."/>
            <person name="Francisco L."/>
            <person name="Fu Q."/>
            <person name="Gubbala S."/>
            <person name="Hale W."/>
            <person name="Han Y."/>
            <person name="Hemphill L."/>
            <person name="Highlander S.K."/>
            <person name="Hirani K."/>
            <person name="Hogues M."/>
            <person name="Jackson L."/>
            <person name="Jakkamsetti A."/>
            <person name="Javaid M."/>
            <person name="Jiang H."/>
            <person name="Korchina V."/>
            <person name="Kovar C."/>
            <person name="Lara F."/>
            <person name="Lee S."/>
            <person name="Mata R."/>
            <person name="Mathew T."/>
            <person name="Moen C."/>
            <person name="Morales K."/>
            <person name="Munidasa M."/>
            <person name="Nazareth L."/>
            <person name="Ngo R."/>
            <person name="Nguyen L."/>
            <person name="Okwuonu G."/>
            <person name="Ongeri F."/>
            <person name="Patil S."/>
            <person name="Petrosino J."/>
            <person name="Pham C."/>
            <person name="Pham P."/>
            <person name="Pu L.-L."/>
            <person name="Puazo M."/>
            <person name="Raj R."/>
            <person name="Reid J."/>
            <person name="Rouhana J."/>
            <person name="Saada N."/>
            <person name="Shang Y."/>
            <person name="Simmons D."/>
            <person name="Thornton R."/>
            <person name="Warren J."/>
            <person name="Weissenberger G."/>
            <person name="Zhang J."/>
            <person name="Zhang L."/>
            <person name="Zhou C."/>
            <person name="Zhu D."/>
            <person name="Muzny D."/>
            <person name="Worley K."/>
            <person name="Gibbs R."/>
        </authorList>
    </citation>
    <scope>NUCLEOTIDE SEQUENCE [LARGE SCALE GENOMIC DNA]</scope>
    <source>
        <strain evidence="7">LMS2-1</strain>
    </source>
</reference>
<feature type="domain" description="D-isomer specific 2-hydroxyacid dehydrogenase NAD-binding" evidence="6">
    <location>
        <begin position="115"/>
        <end position="300"/>
    </location>
</feature>